<dbReference type="PANTHER" id="PTHR46889">
    <property type="entry name" value="TRANSPOSASE INSF FOR INSERTION SEQUENCE IS3B-RELATED"/>
    <property type="match status" value="1"/>
</dbReference>
<evidence type="ECO:0000313" key="2">
    <source>
        <dbReference type="EMBL" id="MEA9358656.1"/>
    </source>
</evidence>
<comment type="caution">
    <text evidence="2">The sequence shown here is derived from an EMBL/GenBank/DDBJ whole genome shotgun (WGS) entry which is preliminary data.</text>
</comment>
<dbReference type="InterPro" id="IPR036397">
    <property type="entry name" value="RNaseH_sf"/>
</dbReference>
<dbReference type="PANTHER" id="PTHR46889:SF4">
    <property type="entry name" value="TRANSPOSASE INSO FOR INSERTION SEQUENCE ELEMENT IS911B-RELATED"/>
    <property type="match status" value="1"/>
</dbReference>
<dbReference type="InterPro" id="IPR001584">
    <property type="entry name" value="Integrase_cat-core"/>
</dbReference>
<name>A0ABU5W028_9BACT</name>
<sequence>MILVARELKRQGYPGSSAIAIELKGKVQLRLIRKYVTEIKERRRFRKLEEIKLNQVRVEVQSVNVIWTQDGTHIGRKNKKAVESQIIKDRGSKKIIGAVTGSAANGSEVVEILDMLKQRRGLPLVWMTDNGAAYCNKEVREYVEREKIVHVRSLPRIPQQNGAAEVMMREIKTDCMLGKKTVLVCEKDAHARLVNSILKINKNRKRMSLSFKSSDEIDEEMNVSGKKIDRALFYNEYKDELKKIVNVESVREKRMKEREIVMCLLEKHEMIKRKRCGLEYGR</sequence>
<dbReference type="InterPro" id="IPR050900">
    <property type="entry name" value="Transposase_IS3/IS150/IS904"/>
</dbReference>
<dbReference type="Proteomes" id="UP001302274">
    <property type="component" value="Unassembled WGS sequence"/>
</dbReference>
<dbReference type="RefSeq" id="WP_323579168.1">
    <property type="nucleotide sequence ID" value="NZ_JAYGJQ010000006.1"/>
</dbReference>
<dbReference type="SUPFAM" id="SSF53098">
    <property type="entry name" value="Ribonuclease H-like"/>
    <property type="match status" value="1"/>
</dbReference>
<dbReference type="Pfam" id="PF00665">
    <property type="entry name" value="rve"/>
    <property type="match status" value="1"/>
</dbReference>
<gene>
    <name evidence="2" type="ORF">SHI21_20645</name>
</gene>
<reference evidence="2 3" key="1">
    <citation type="submission" date="2023-11" db="EMBL/GenBank/DDBJ databases">
        <title>A Novel Polar Bacteriovorax (B. antarcticus) Isolated from the Biocrust in Antarctica.</title>
        <authorList>
            <person name="Mun W."/>
            <person name="Choi S.Y."/>
            <person name="Mitchell R.J."/>
        </authorList>
    </citation>
    <scope>NUCLEOTIDE SEQUENCE [LARGE SCALE GENOMIC DNA]</scope>
    <source>
        <strain evidence="2 3">PP10</strain>
    </source>
</reference>
<protein>
    <submittedName>
        <fullName evidence="2">Transposase family protein</fullName>
    </submittedName>
</protein>
<dbReference type="EMBL" id="JAYGJQ010000006">
    <property type="protein sequence ID" value="MEA9358656.1"/>
    <property type="molecule type" value="Genomic_DNA"/>
</dbReference>
<feature type="domain" description="Integrase catalytic" evidence="1">
    <location>
        <begin position="58"/>
        <end position="222"/>
    </location>
</feature>
<dbReference type="Gene3D" id="3.30.420.10">
    <property type="entry name" value="Ribonuclease H-like superfamily/Ribonuclease H"/>
    <property type="match status" value="1"/>
</dbReference>
<accession>A0ABU5W028</accession>
<dbReference type="InterPro" id="IPR012337">
    <property type="entry name" value="RNaseH-like_sf"/>
</dbReference>
<proteinExistence type="predicted"/>
<evidence type="ECO:0000313" key="3">
    <source>
        <dbReference type="Proteomes" id="UP001302274"/>
    </source>
</evidence>
<organism evidence="2 3">
    <name type="scientific">Bacteriovorax antarcticus</name>
    <dbReference type="NCBI Taxonomy" id="3088717"/>
    <lineage>
        <taxon>Bacteria</taxon>
        <taxon>Pseudomonadati</taxon>
        <taxon>Bdellovibrionota</taxon>
        <taxon>Bacteriovoracia</taxon>
        <taxon>Bacteriovoracales</taxon>
        <taxon>Bacteriovoracaceae</taxon>
        <taxon>Bacteriovorax</taxon>
    </lineage>
</organism>
<keyword evidence="3" id="KW-1185">Reference proteome</keyword>
<evidence type="ECO:0000259" key="1">
    <source>
        <dbReference type="PROSITE" id="PS50994"/>
    </source>
</evidence>
<dbReference type="PROSITE" id="PS50994">
    <property type="entry name" value="INTEGRASE"/>
    <property type="match status" value="1"/>
</dbReference>